<sequence length="437" mass="49825">MQRKTSLSIDIARDDARFQRNFSRMLIGFAIFTFFFLTTLTYTILKTAPVYMHDWRGPTCILLMVIAFSFYIFPILISIDIIPFSYGWPPPLLYSIIIWGSFYTIIFLLTRIDQSFFLSLYILFGLSFSLFTSRRLFLAIGIMALTIFGYEGLLTWPFNQIALFGIASQCLTFFSITGFSILIQNLIAERFKRNHLFQQLQLANTDLEEAHRQLAQSVEQEQELAILRERTRLAREMHDTLGHALVLITVKLEAAQRLRERDPERCDQELESTKEITRESMSALRASIANLRTPALQHKGIKQALIHSLDELRQRAGLDVSHTLQGELDSLADTLKETLWKVSQEAFANIEKHAHAQHVTLSLRQEEGNLILIIQDDGIGLPTAYCQHQEDGSLACHSPEGHYGLRGMLERVESVGGRLSLRSGEKQGTTIEVTLPL</sequence>
<dbReference type="GO" id="GO:0005886">
    <property type="term" value="C:plasma membrane"/>
    <property type="evidence" value="ECO:0007669"/>
    <property type="project" value="UniProtKB-SubCell"/>
</dbReference>
<evidence type="ECO:0000256" key="7">
    <source>
        <dbReference type="ARBA" id="ARBA00023012"/>
    </source>
</evidence>
<evidence type="ECO:0000256" key="5">
    <source>
        <dbReference type="ARBA" id="ARBA00022777"/>
    </source>
</evidence>
<keyword evidence="4 9" id="KW-0812">Transmembrane</keyword>
<dbReference type="OrthoDB" id="199946at2"/>
<name>D6U1K6_KTERA</name>
<dbReference type="EC" id="2.7.13.3" evidence="11"/>
<dbReference type="InterPro" id="IPR036890">
    <property type="entry name" value="HATPase_C_sf"/>
</dbReference>
<feature type="transmembrane region" description="Helical" evidence="9">
    <location>
        <begin position="56"/>
        <end position="79"/>
    </location>
</feature>
<keyword evidence="12" id="KW-1185">Reference proteome</keyword>
<dbReference type="AlphaFoldDB" id="D6U1K6"/>
<dbReference type="Gene3D" id="3.30.565.10">
    <property type="entry name" value="Histidine kinase-like ATPase, C-terminal domain"/>
    <property type="match status" value="1"/>
</dbReference>
<gene>
    <name evidence="11" type="ORF">Krac_3485</name>
</gene>
<dbReference type="PANTHER" id="PTHR24421:SF37">
    <property type="entry name" value="SENSOR HISTIDINE KINASE NARS"/>
    <property type="match status" value="1"/>
</dbReference>
<evidence type="ECO:0000313" key="11">
    <source>
        <dbReference type="EMBL" id="EFH82650.1"/>
    </source>
</evidence>
<proteinExistence type="predicted"/>
<feature type="transmembrane region" description="Helical" evidence="9">
    <location>
        <begin position="162"/>
        <end position="183"/>
    </location>
</feature>
<evidence type="ECO:0000256" key="6">
    <source>
        <dbReference type="ARBA" id="ARBA00022989"/>
    </source>
</evidence>
<keyword evidence="3 11" id="KW-0808">Transferase</keyword>
<dbReference type="eggNOG" id="COG4585">
    <property type="taxonomic scope" value="Bacteria"/>
</dbReference>
<keyword evidence="2" id="KW-1003">Cell membrane</keyword>
<protein>
    <submittedName>
        <fullName evidence="11">Integral membrane sensor signal transduction histidine kinase</fullName>
        <ecNumber evidence="11">2.7.13.3</ecNumber>
    </submittedName>
</protein>
<evidence type="ECO:0000256" key="1">
    <source>
        <dbReference type="ARBA" id="ARBA00004651"/>
    </source>
</evidence>
<evidence type="ECO:0000256" key="3">
    <source>
        <dbReference type="ARBA" id="ARBA00022679"/>
    </source>
</evidence>
<dbReference type="InterPro" id="IPR050482">
    <property type="entry name" value="Sensor_HK_TwoCompSys"/>
</dbReference>
<dbReference type="EMBL" id="ADVG01000004">
    <property type="protein sequence ID" value="EFH82650.1"/>
    <property type="molecule type" value="Genomic_DNA"/>
</dbReference>
<dbReference type="InterPro" id="IPR003594">
    <property type="entry name" value="HATPase_dom"/>
</dbReference>
<dbReference type="CDD" id="cd16917">
    <property type="entry name" value="HATPase_UhpB-NarQ-NarX-like"/>
    <property type="match status" value="1"/>
</dbReference>
<comment type="subcellular location">
    <subcellularLocation>
        <location evidence="1">Cell membrane</location>
        <topology evidence="1">Multi-pass membrane protein</topology>
    </subcellularLocation>
</comment>
<feature type="transmembrane region" description="Helical" evidence="9">
    <location>
        <begin position="91"/>
        <end position="109"/>
    </location>
</feature>
<organism evidence="11 12">
    <name type="scientific">Ktedonobacter racemifer DSM 44963</name>
    <dbReference type="NCBI Taxonomy" id="485913"/>
    <lineage>
        <taxon>Bacteria</taxon>
        <taxon>Bacillati</taxon>
        <taxon>Chloroflexota</taxon>
        <taxon>Ktedonobacteria</taxon>
        <taxon>Ktedonobacterales</taxon>
        <taxon>Ktedonobacteraceae</taxon>
        <taxon>Ktedonobacter</taxon>
    </lineage>
</organism>
<feature type="transmembrane region" description="Helical" evidence="9">
    <location>
        <begin position="136"/>
        <end position="156"/>
    </location>
</feature>
<accession>D6U1K6</accession>
<dbReference type="GO" id="GO:0046983">
    <property type="term" value="F:protein dimerization activity"/>
    <property type="evidence" value="ECO:0007669"/>
    <property type="project" value="InterPro"/>
</dbReference>
<evidence type="ECO:0000313" key="12">
    <source>
        <dbReference type="Proteomes" id="UP000004508"/>
    </source>
</evidence>
<dbReference type="Pfam" id="PF02518">
    <property type="entry name" value="HATPase_c"/>
    <property type="match status" value="1"/>
</dbReference>
<evidence type="ECO:0000256" key="9">
    <source>
        <dbReference type="SAM" id="Phobius"/>
    </source>
</evidence>
<dbReference type="Proteomes" id="UP000004508">
    <property type="component" value="Unassembled WGS sequence"/>
</dbReference>
<feature type="domain" description="Histidine kinase/HSP90-like ATPase" evidence="10">
    <location>
        <begin position="334"/>
        <end position="437"/>
    </location>
</feature>
<evidence type="ECO:0000259" key="10">
    <source>
        <dbReference type="SMART" id="SM00387"/>
    </source>
</evidence>
<dbReference type="Gene3D" id="1.20.5.1930">
    <property type="match status" value="1"/>
</dbReference>
<evidence type="ECO:0000256" key="8">
    <source>
        <dbReference type="ARBA" id="ARBA00023136"/>
    </source>
</evidence>
<feature type="transmembrane region" description="Helical" evidence="9">
    <location>
        <begin position="21"/>
        <end position="44"/>
    </location>
</feature>
<dbReference type="PANTHER" id="PTHR24421">
    <property type="entry name" value="NITRATE/NITRITE SENSOR PROTEIN NARX-RELATED"/>
    <property type="match status" value="1"/>
</dbReference>
<dbReference type="InParanoid" id="D6U1K6"/>
<keyword evidence="8 9" id="KW-0472">Membrane</keyword>
<dbReference type="InterPro" id="IPR011712">
    <property type="entry name" value="Sig_transdc_His_kin_sub3_dim/P"/>
</dbReference>
<dbReference type="GO" id="GO:0000155">
    <property type="term" value="F:phosphorelay sensor kinase activity"/>
    <property type="evidence" value="ECO:0007669"/>
    <property type="project" value="InterPro"/>
</dbReference>
<reference evidence="11 12" key="1">
    <citation type="journal article" date="2011" name="Stand. Genomic Sci.">
        <title>Non-contiguous finished genome sequence and contextual data of the filamentous soil bacterium Ktedonobacter racemifer type strain (SOSP1-21).</title>
        <authorList>
            <person name="Chang Y.J."/>
            <person name="Land M."/>
            <person name="Hauser L."/>
            <person name="Chertkov O."/>
            <person name="Del Rio T.G."/>
            <person name="Nolan M."/>
            <person name="Copeland A."/>
            <person name="Tice H."/>
            <person name="Cheng J.F."/>
            <person name="Lucas S."/>
            <person name="Han C."/>
            <person name="Goodwin L."/>
            <person name="Pitluck S."/>
            <person name="Ivanova N."/>
            <person name="Ovchinikova G."/>
            <person name="Pati A."/>
            <person name="Chen A."/>
            <person name="Palaniappan K."/>
            <person name="Mavromatis K."/>
            <person name="Liolios K."/>
            <person name="Brettin T."/>
            <person name="Fiebig A."/>
            <person name="Rohde M."/>
            <person name="Abt B."/>
            <person name="Goker M."/>
            <person name="Detter J.C."/>
            <person name="Woyke T."/>
            <person name="Bristow J."/>
            <person name="Eisen J.A."/>
            <person name="Markowitz V."/>
            <person name="Hugenholtz P."/>
            <person name="Kyrpides N.C."/>
            <person name="Klenk H.P."/>
            <person name="Lapidus A."/>
        </authorList>
    </citation>
    <scope>NUCLEOTIDE SEQUENCE [LARGE SCALE GENOMIC DNA]</scope>
    <source>
        <strain evidence="12">DSM 44963</strain>
    </source>
</reference>
<keyword evidence="6 9" id="KW-1133">Transmembrane helix</keyword>
<evidence type="ECO:0000256" key="4">
    <source>
        <dbReference type="ARBA" id="ARBA00022692"/>
    </source>
</evidence>
<dbReference type="SUPFAM" id="SSF55874">
    <property type="entry name" value="ATPase domain of HSP90 chaperone/DNA topoisomerase II/histidine kinase"/>
    <property type="match status" value="1"/>
</dbReference>
<keyword evidence="5 11" id="KW-0418">Kinase</keyword>
<dbReference type="STRING" id="485913.Krac_3485"/>
<evidence type="ECO:0000256" key="2">
    <source>
        <dbReference type="ARBA" id="ARBA00022475"/>
    </source>
</evidence>
<dbReference type="SMART" id="SM00387">
    <property type="entry name" value="HATPase_c"/>
    <property type="match status" value="1"/>
</dbReference>
<dbReference type="Pfam" id="PF07730">
    <property type="entry name" value="HisKA_3"/>
    <property type="match status" value="1"/>
</dbReference>
<keyword evidence="7" id="KW-0902">Two-component regulatory system</keyword>
<comment type="caution">
    <text evidence="11">The sequence shown here is derived from an EMBL/GenBank/DDBJ whole genome shotgun (WGS) entry which is preliminary data.</text>
</comment>